<gene>
    <name evidence="1" type="ORF">L2E82_03647</name>
</gene>
<evidence type="ECO:0000313" key="1">
    <source>
        <dbReference type="EMBL" id="KAI3790537.1"/>
    </source>
</evidence>
<dbReference type="EMBL" id="CM042009">
    <property type="protein sequence ID" value="KAI3790537.1"/>
    <property type="molecule type" value="Genomic_DNA"/>
</dbReference>
<comment type="caution">
    <text evidence="1">The sequence shown here is derived from an EMBL/GenBank/DDBJ whole genome shotgun (WGS) entry which is preliminary data.</text>
</comment>
<sequence length="86" mass="9419">MEGEGEVTRKSTRIYVGGLGGGVTEDDLRQTFSALGDVVSVDVVRTKGRSFAYLDFLPSSDKSLPKLFSRLREPEVAKLSNLLELI</sequence>
<proteinExistence type="predicted"/>
<protein>
    <submittedName>
        <fullName evidence="1">Uncharacterized protein</fullName>
    </submittedName>
</protein>
<reference evidence="2" key="1">
    <citation type="journal article" date="2022" name="Mol. Ecol. Resour.">
        <title>The genomes of chicory, endive, great burdock and yacon provide insights into Asteraceae palaeo-polyploidization history and plant inulin production.</title>
        <authorList>
            <person name="Fan W."/>
            <person name="Wang S."/>
            <person name="Wang H."/>
            <person name="Wang A."/>
            <person name="Jiang F."/>
            <person name="Liu H."/>
            <person name="Zhao H."/>
            <person name="Xu D."/>
            <person name="Zhang Y."/>
        </authorList>
    </citation>
    <scope>NUCLEOTIDE SEQUENCE [LARGE SCALE GENOMIC DNA]</scope>
    <source>
        <strain evidence="2">cv. Punajuju</strain>
    </source>
</reference>
<organism evidence="1 2">
    <name type="scientific">Cichorium intybus</name>
    <name type="common">Chicory</name>
    <dbReference type="NCBI Taxonomy" id="13427"/>
    <lineage>
        <taxon>Eukaryota</taxon>
        <taxon>Viridiplantae</taxon>
        <taxon>Streptophyta</taxon>
        <taxon>Embryophyta</taxon>
        <taxon>Tracheophyta</taxon>
        <taxon>Spermatophyta</taxon>
        <taxon>Magnoliopsida</taxon>
        <taxon>eudicotyledons</taxon>
        <taxon>Gunneridae</taxon>
        <taxon>Pentapetalae</taxon>
        <taxon>asterids</taxon>
        <taxon>campanulids</taxon>
        <taxon>Asterales</taxon>
        <taxon>Asteraceae</taxon>
        <taxon>Cichorioideae</taxon>
        <taxon>Cichorieae</taxon>
        <taxon>Cichoriinae</taxon>
        <taxon>Cichorium</taxon>
    </lineage>
</organism>
<keyword evidence="2" id="KW-1185">Reference proteome</keyword>
<reference evidence="1 2" key="2">
    <citation type="journal article" date="2022" name="Mol. Ecol. Resour.">
        <title>The genomes of chicory, endive, great burdock and yacon provide insights into Asteraceae paleo-polyploidization history and plant inulin production.</title>
        <authorList>
            <person name="Fan W."/>
            <person name="Wang S."/>
            <person name="Wang H."/>
            <person name="Wang A."/>
            <person name="Jiang F."/>
            <person name="Liu H."/>
            <person name="Zhao H."/>
            <person name="Xu D."/>
            <person name="Zhang Y."/>
        </authorList>
    </citation>
    <scope>NUCLEOTIDE SEQUENCE [LARGE SCALE GENOMIC DNA]</scope>
    <source>
        <strain evidence="2">cv. Punajuju</strain>
        <tissue evidence="1">Leaves</tissue>
    </source>
</reference>
<name>A0ACB9H469_CICIN</name>
<dbReference type="Proteomes" id="UP001055811">
    <property type="component" value="Linkage Group LG01"/>
</dbReference>
<accession>A0ACB9H469</accession>
<evidence type="ECO:0000313" key="2">
    <source>
        <dbReference type="Proteomes" id="UP001055811"/>
    </source>
</evidence>